<sequence>MPWRVSVGLVPSRVLSLLVPPTCWVCGAPAPASVAGPLCAACRRTLPWLPAGCCPRCALPAHGRGGCPAARQAFDAARSVVAYEGVASAAVRALKDRGGVRLAAMMGAQMAASLPPEFLRGARIVPVPAHPFRRRVRGFDAAALLAAEVAARCDRPLDADLLRRRGWRGRQRGASRAERLAAGRLVIELRRPIPPPAVAALVDDVHTTGATLHACAMALRTGGCERVVALTWARAL</sequence>
<dbReference type="SUPFAM" id="SSF53271">
    <property type="entry name" value="PRTase-like"/>
    <property type="match status" value="1"/>
</dbReference>
<evidence type="ECO:0000313" key="3">
    <source>
        <dbReference type="Proteomes" id="UP001058860"/>
    </source>
</evidence>
<keyword evidence="3" id="KW-1185">Reference proteome</keyword>
<gene>
    <name evidence="2" type="ORF">LRS13_12220</name>
</gene>
<accession>A0ABY5PNN7</accession>
<dbReference type="InterPro" id="IPR029057">
    <property type="entry name" value="PRTase-like"/>
</dbReference>
<dbReference type="Pfam" id="PF18912">
    <property type="entry name" value="DZR_2"/>
    <property type="match status" value="1"/>
</dbReference>
<evidence type="ECO:0000259" key="1">
    <source>
        <dbReference type="Pfam" id="PF18912"/>
    </source>
</evidence>
<dbReference type="PANTHER" id="PTHR47505:SF1">
    <property type="entry name" value="DNA UTILIZATION PROTEIN YHGH"/>
    <property type="match status" value="1"/>
</dbReference>
<dbReference type="Proteomes" id="UP001058860">
    <property type="component" value="Chromosome"/>
</dbReference>
<reference evidence="3" key="1">
    <citation type="submission" date="2021-11" db="EMBL/GenBank/DDBJ databases">
        <title>Cultivation dependent microbiological survey of springs from the worlds oldest radium mine currently devoted to the extraction of radon-saturated water.</title>
        <authorList>
            <person name="Kapinusova G."/>
            <person name="Smrhova T."/>
            <person name="Strejcek M."/>
            <person name="Suman J."/>
            <person name="Jani K."/>
            <person name="Pajer P."/>
            <person name="Uhlik O."/>
        </authorList>
    </citation>
    <scope>NUCLEOTIDE SEQUENCE [LARGE SCALE GENOMIC DNA]</scope>
    <source>
        <strain evidence="3">J379</strain>
    </source>
</reference>
<dbReference type="InterPro" id="IPR051910">
    <property type="entry name" value="ComF/GntX_DNA_util-trans"/>
</dbReference>
<dbReference type="EMBL" id="CP088295">
    <property type="protein sequence ID" value="UUY06236.1"/>
    <property type="molecule type" value="Genomic_DNA"/>
</dbReference>
<dbReference type="Gene3D" id="3.40.50.2020">
    <property type="match status" value="1"/>
</dbReference>
<organism evidence="2 3">
    <name type="scientific">Svornostia abyssi</name>
    <dbReference type="NCBI Taxonomy" id="2898438"/>
    <lineage>
        <taxon>Bacteria</taxon>
        <taxon>Bacillati</taxon>
        <taxon>Actinomycetota</taxon>
        <taxon>Thermoleophilia</taxon>
        <taxon>Solirubrobacterales</taxon>
        <taxon>Baekduiaceae</taxon>
        <taxon>Svornostia</taxon>
    </lineage>
</organism>
<protein>
    <submittedName>
        <fullName evidence="2">Double zinc ribbon domain-containing protein</fullName>
    </submittedName>
</protein>
<dbReference type="InterPro" id="IPR044005">
    <property type="entry name" value="DZR_2"/>
</dbReference>
<dbReference type="RefSeq" id="WP_353866661.1">
    <property type="nucleotide sequence ID" value="NZ_CP088295.1"/>
</dbReference>
<proteinExistence type="predicted"/>
<feature type="domain" description="Double zinc ribbon" evidence="1">
    <location>
        <begin position="14"/>
        <end position="69"/>
    </location>
</feature>
<dbReference type="PANTHER" id="PTHR47505">
    <property type="entry name" value="DNA UTILIZATION PROTEIN YHGH"/>
    <property type="match status" value="1"/>
</dbReference>
<evidence type="ECO:0000313" key="2">
    <source>
        <dbReference type="EMBL" id="UUY06236.1"/>
    </source>
</evidence>
<name>A0ABY5PNN7_9ACTN</name>